<dbReference type="EMBL" id="CP042467">
    <property type="protein sequence ID" value="QED29098.1"/>
    <property type="molecule type" value="Genomic_DNA"/>
</dbReference>
<evidence type="ECO:0000313" key="2">
    <source>
        <dbReference type="Proteomes" id="UP000321595"/>
    </source>
</evidence>
<keyword evidence="2" id="KW-1185">Reference proteome</keyword>
<sequence>MSVQWNRLAALAITGCVTLGVASDAHADRRSSLNGNLLIEDVDDVYFYPQLALEYRNLVSFDYYPGASLTGIIGGQSGDETAAPSQGEQAMGGGGLLLFGDENFAFGISSHRQDVFGSTVHGFLGAGDLYTYGPAANQSWSYFGYNSPLPPALSDTPNVGDAAGPNSNFLTPLQMVDLLLAFRLAPDHSLGFRLSVGQNNASVEVDAPGLTEKDSWNTTAINLTAGYSVRSDIKLDVNLELGLGFFSNGFETTQNNEPNYADSGTFLPSFTLSNRTLVPLQENIELGVVGIIHVNSSSVTNENGVSPQSSTTPLEYTEDSTNFFIEAGAGPVYTLPDNTTIAAYGTLGFGYSSYSLDGGDQDISSTSLLLPGFKLALEHWLWDWMAFRSGLTSRYHFQSQAQTFSDDNTPNVSGSANHYEFLWSVGVGIKLGNFELNGTLQTPFVTDGPAILGGNSTGLFSLLNAQYKF</sequence>
<dbReference type="Proteomes" id="UP000321595">
    <property type="component" value="Chromosome"/>
</dbReference>
<organism evidence="1 2">
    <name type="scientific">Microvenator marinus</name>
    <dbReference type="NCBI Taxonomy" id="2600177"/>
    <lineage>
        <taxon>Bacteria</taxon>
        <taxon>Deltaproteobacteria</taxon>
        <taxon>Bradymonadales</taxon>
        <taxon>Microvenatoraceae</taxon>
        <taxon>Microvenator</taxon>
    </lineage>
</organism>
<accession>A0A5B8XVY7</accession>
<protein>
    <submittedName>
        <fullName evidence="1">Uncharacterized protein</fullName>
    </submittedName>
</protein>
<proteinExistence type="predicted"/>
<dbReference type="AlphaFoldDB" id="A0A5B8XVY7"/>
<evidence type="ECO:0000313" key="1">
    <source>
        <dbReference type="EMBL" id="QED29098.1"/>
    </source>
</evidence>
<reference evidence="1 2" key="1">
    <citation type="submission" date="2019-08" db="EMBL/GenBank/DDBJ databases">
        <authorList>
            <person name="Liang Q."/>
        </authorList>
    </citation>
    <scope>NUCLEOTIDE SEQUENCE [LARGE SCALE GENOMIC DNA]</scope>
    <source>
        <strain evidence="1 2">V1718</strain>
    </source>
</reference>
<dbReference type="KEGG" id="bbae:FRD01_18005"/>
<dbReference type="RefSeq" id="WP_146962110.1">
    <property type="nucleotide sequence ID" value="NZ_CP042467.1"/>
</dbReference>
<name>A0A5B8XVY7_9DELT</name>
<dbReference type="OrthoDB" id="5486105at2"/>
<gene>
    <name evidence="1" type="ORF">FRD01_18005</name>
</gene>